<dbReference type="AlphaFoldDB" id="A0AAV7NSQ4"/>
<comment type="caution">
    <text evidence="2">The sequence shown here is derived from an EMBL/GenBank/DDBJ whole genome shotgun (WGS) entry which is preliminary data.</text>
</comment>
<dbReference type="Proteomes" id="UP001066276">
    <property type="component" value="Chromosome 8"/>
</dbReference>
<feature type="compositionally biased region" description="Pro residues" evidence="1">
    <location>
        <begin position="89"/>
        <end position="101"/>
    </location>
</feature>
<evidence type="ECO:0000256" key="1">
    <source>
        <dbReference type="SAM" id="MobiDB-lite"/>
    </source>
</evidence>
<name>A0AAV7NSQ4_PLEWA</name>
<keyword evidence="3" id="KW-1185">Reference proteome</keyword>
<proteinExistence type="predicted"/>
<organism evidence="2 3">
    <name type="scientific">Pleurodeles waltl</name>
    <name type="common">Iberian ribbed newt</name>
    <dbReference type="NCBI Taxonomy" id="8319"/>
    <lineage>
        <taxon>Eukaryota</taxon>
        <taxon>Metazoa</taxon>
        <taxon>Chordata</taxon>
        <taxon>Craniata</taxon>
        <taxon>Vertebrata</taxon>
        <taxon>Euteleostomi</taxon>
        <taxon>Amphibia</taxon>
        <taxon>Batrachia</taxon>
        <taxon>Caudata</taxon>
        <taxon>Salamandroidea</taxon>
        <taxon>Salamandridae</taxon>
        <taxon>Pleurodelinae</taxon>
        <taxon>Pleurodeles</taxon>
    </lineage>
</organism>
<evidence type="ECO:0000313" key="3">
    <source>
        <dbReference type="Proteomes" id="UP001066276"/>
    </source>
</evidence>
<accession>A0AAV7NSQ4</accession>
<reference evidence="2" key="1">
    <citation type="journal article" date="2022" name="bioRxiv">
        <title>Sequencing and chromosome-scale assembly of the giantPleurodeles waltlgenome.</title>
        <authorList>
            <person name="Brown T."/>
            <person name="Elewa A."/>
            <person name="Iarovenko S."/>
            <person name="Subramanian E."/>
            <person name="Araus A.J."/>
            <person name="Petzold A."/>
            <person name="Susuki M."/>
            <person name="Suzuki K.-i.T."/>
            <person name="Hayashi T."/>
            <person name="Toyoda A."/>
            <person name="Oliveira C."/>
            <person name="Osipova E."/>
            <person name="Leigh N.D."/>
            <person name="Simon A."/>
            <person name="Yun M.H."/>
        </authorList>
    </citation>
    <scope>NUCLEOTIDE SEQUENCE</scope>
    <source>
        <strain evidence="2">20211129_DDA</strain>
        <tissue evidence="2">Liver</tissue>
    </source>
</reference>
<evidence type="ECO:0000313" key="2">
    <source>
        <dbReference type="EMBL" id="KAJ1119082.1"/>
    </source>
</evidence>
<gene>
    <name evidence="2" type="ORF">NDU88_007268</name>
</gene>
<feature type="region of interest" description="Disordered" evidence="1">
    <location>
        <begin position="62"/>
        <end position="101"/>
    </location>
</feature>
<sequence length="101" mass="10808">MSGDGRRLPAQCSPDGALVPPEIRCPVSDLPVSRAQTPSSMPKCRCEQDVKRALCRALRDMAPLGEGAPQAEESQRRRCTSGRAAPGAPRAPVPHQQPRPS</sequence>
<dbReference type="EMBL" id="JANPWB010000012">
    <property type="protein sequence ID" value="KAJ1119082.1"/>
    <property type="molecule type" value="Genomic_DNA"/>
</dbReference>
<feature type="region of interest" description="Disordered" evidence="1">
    <location>
        <begin position="1"/>
        <end position="21"/>
    </location>
</feature>
<protein>
    <submittedName>
        <fullName evidence="2">Uncharacterized protein</fullName>
    </submittedName>
</protein>